<sequence length="110" mass="13173">MNGYNKFSESSIQSVLKSVPFNKKKTCKNKYYVTTLLADPFESEAFYKFTAYTNYYTRRTNFLRKVVHTAKLDCTLRDKYRLIENYSDVNGCLVEKKHRVVEFIRHVKEY</sequence>
<dbReference type="Proteomes" id="UP000887565">
    <property type="component" value="Unplaced"/>
</dbReference>
<name>A0A915KK76_ROMCU</name>
<keyword evidence="1" id="KW-1185">Reference proteome</keyword>
<protein>
    <submittedName>
        <fullName evidence="2">Uncharacterized protein</fullName>
    </submittedName>
</protein>
<reference evidence="2" key="1">
    <citation type="submission" date="2022-11" db="UniProtKB">
        <authorList>
            <consortium name="WormBaseParasite"/>
        </authorList>
    </citation>
    <scope>IDENTIFICATION</scope>
</reference>
<dbReference type="AlphaFoldDB" id="A0A915KK76"/>
<accession>A0A915KK76</accession>
<evidence type="ECO:0000313" key="1">
    <source>
        <dbReference type="Proteomes" id="UP000887565"/>
    </source>
</evidence>
<proteinExistence type="predicted"/>
<dbReference type="WBParaSite" id="nRc.2.0.1.t38417-RA">
    <property type="protein sequence ID" value="nRc.2.0.1.t38417-RA"/>
    <property type="gene ID" value="nRc.2.0.1.g38417"/>
</dbReference>
<evidence type="ECO:0000313" key="2">
    <source>
        <dbReference type="WBParaSite" id="nRc.2.0.1.t38417-RA"/>
    </source>
</evidence>
<organism evidence="1 2">
    <name type="scientific">Romanomermis culicivorax</name>
    <name type="common">Nematode worm</name>
    <dbReference type="NCBI Taxonomy" id="13658"/>
    <lineage>
        <taxon>Eukaryota</taxon>
        <taxon>Metazoa</taxon>
        <taxon>Ecdysozoa</taxon>
        <taxon>Nematoda</taxon>
        <taxon>Enoplea</taxon>
        <taxon>Dorylaimia</taxon>
        <taxon>Mermithida</taxon>
        <taxon>Mermithoidea</taxon>
        <taxon>Mermithidae</taxon>
        <taxon>Romanomermis</taxon>
    </lineage>
</organism>